<keyword evidence="4" id="KW-1185">Reference proteome</keyword>
<proteinExistence type="predicted"/>
<evidence type="ECO:0000313" key="3">
    <source>
        <dbReference type="EMBL" id="CAF1639197.1"/>
    </source>
</evidence>
<dbReference type="OrthoDB" id="10032337at2759"/>
<evidence type="ECO:0000313" key="2">
    <source>
        <dbReference type="EMBL" id="CAF1548462.1"/>
    </source>
</evidence>
<reference evidence="3" key="1">
    <citation type="submission" date="2021-02" db="EMBL/GenBank/DDBJ databases">
        <authorList>
            <person name="Nowell W R."/>
        </authorList>
    </citation>
    <scope>NUCLEOTIDE SEQUENCE</scope>
</reference>
<dbReference type="AlphaFoldDB" id="A0A816DV36"/>
<dbReference type="Proteomes" id="UP000663828">
    <property type="component" value="Unassembled WGS sequence"/>
</dbReference>
<protein>
    <submittedName>
        <fullName evidence="3">Uncharacterized protein</fullName>
    </submittedName>
</protein>
<dbReference type="EMBL" id="CAJNOJ010001285">
    <property type="protein sequence ID" value="CAF1548462.1"/>
    <property type="molecule type" value="Genomic_DNA"/>
</dbReference>
<accession>A0A816DV36</accession>
<organism evidence="3 4">
    <name type="scientific">Adineta ricciae</name>
    <name type="common">Rotifer</name>
    <dbReference type="NCBI Taxonomy" id="249248"/>
    <lineage>
        <taxon>Eukaryota</taxon>
        <taxon>Metazoa</taxon>
        <taxon>Spiralia</taxon>
        <taxon>Gnathifera</taxon>
        <taxon>Rotifera</taxon>
        <taxon>Eurotatoria</taxon>
        <taxon>Bdelloidea</taxon>
        <taxon>Adinetida</taxon>
        <taxon>Adinetidae</taxon>
        <taxon>Adineta</taxon>
    </lineage>
</organism>
<dbReference type="EMBL" id="CAJNOR010008927">
    <property type="protein sequence ID" value="CAF1639197.1"/>
    <property type="molecule type" value="Genomic_DNA"/>
</dbReference>
<comment type="caution">
    <text evidence="3">The sequence shown here is derived from an EMBL/GenBank/DDBJ whole genome shotgun (WGS) entry which is preliminary data.</text>
</comment>
<gene>
    <name evidence="2" type="ORF">EDS130_LOCUS45828</name>
    <name evidence="3" type="ORF">XAT740_LOCUS53011</name>
</gene>
<evidence type="ECO:0000313" key="4">
    <source>
        <dbReference type="Proteomes" id="UP000663828"/>
    </source>
</evidence>
<dbReference type="Proteomes" id="UP000663852">
    <property type="component" value="Unassembled WGS sequence"/>
</dbReference>
<evidence type="ECO:0000256" key="1">
    <source>
        <dbReference type="SAM" id="MobiDB-lite"/>
    </source>
</evidence>
<sequence length="243" mass="27705">MGIEKITRKRKTLLGRLTNKFLPNLSQSSKRDQSVQTSLNVSQTSSQLTATVLVHSQLRQQTCSPNNSAINTSTRTPHTSRRRRRSSLKAFIVSHSPKPIPLVHRTRRRSVDLKTPKRLSSECLQVALIRKIQPVNRYGSPLALSSTASNIISVTRQRPYLASPKDSFDYPTMSHYSYPQQLFADEMTTREDLFSIGPMKWSTPNRTIVYKTSSPYNRNNFDHHRRLCTVDQLSFSNILDGSD</sequence>
<feature type="region of interest" description="Disordered" evidence="1">
    <location>
        <begin position="63"/>
        <end position="85"/>
    </location>
</feature>
<name>A0A816DV36_ADIRI</name>